<keyword evidence="1" id="KW-0175">Coiled coil</keyword>
<comment type="caution">
    <text evidence="2">The sequence shown here is derived from an EMBL/GenBank/DDBJ whole genome shotgun (WGS) entry which is preliminary data.</text>
</comment>
<evidence type="ECO:0000256" key="1">
    <source>
        <dbReference type="SAM" id="Coils"/>
    </source>
</evidence>
<sequence>MAAVRAAEAARKAAEEAAWAAEEEAARAAQEAEARATRIAAEMAAVRAAEAARKAAEEAAAAPPPPVYVPPSYRTQAEIEAAMAEILEKWGGARW</sequence>
<evidence type="ECO:0000313" key="2">
    <source>
        <dbReference type="EMBL" id="GAJ03294.1"/>
    </source>
</evidence>
<feature type="coiled-coil region" evidence="1">
    <location>
        <begin position="4"/>
        <end position="59"/>
    </location>
</feature>
<reference evidence="2" key="1">
    <citation type="journal article" date="2014" name="Front. Microbiol.">
        <title>High frequency of phylogenetically diverse reductive dehalogenase-homologous genes in deep subseafloor sedimentary metagenomes.</title>
        <authorList>
            <person name="Kawai M."/>
            <person name="Futagami T."/>
            <person name="Toyoda A."/>
            <person name="Takaki Y."/>
            <person name="Nishi S."/>
            <person name="Hori S."/>
            <person name="Arai W."/>
            <person name="Tsubouchi T."/>
            <person name="Morono Y."/>
            <person name="Uchiyama I."/>
            <person name="Ito T."/>
            <person name="Fujiyama A."/>
            <person name="Inagaki F."/>
            <person name="Takami H."/>
        </authorList>
    </citation>
    <scope>NUCLEOTIDE SEQUENCE</scope>
    <source>
        <strain evidence="2">Expedition CK06-06</strain>
    </source>
</reference>
<gene>
    <name evidence="2" type="ORF">S12H4_53508</name>
</gene>
<accession>X1TDF0</accession>
<dbReference type="AlphaFoldDB" id="X1TDF0"/>
<protein>
    <submittedName>
        <fullName evidence="2">Uncharacterized protein</fullName>
    </submittedName>
</protein>
<name>X1TDF0_9ZZZZ</name>
<dbReference type="EMBL" id="BARW01034074">
    <property type="protein sequence ID" value="GAJ03294.1"/>
    <property type="molecule type" value="Genomic_DNA"/>
</dbReference>
<proteinExistence type="predicted"/>
<organism evidence="2">
    <name type="scientific">marine sediment metagenome</name>
    <dbReference type="NCBI Taxonomy" id="412755"/>
    <lineage>
        <taxon>unclassified sequences</taxon>
        <taxon>metagenomes</taxon>
        <taxon>ecological metagenomes</taxon>
    </lineage>
</organism>